<dbReference type="PANTHER" id="PTHR38031">
    <property type="entry name" value="SULFUR CARRIER PROTEIN SLR0821-RELATED"/>
    <property type="match status" value="1"/>
</dbReference>
<dbReference type="InterPro" id="IPR016155">
    <property type="entry name" value="Mopterin_synth/thiamin_S_b"/>
</dbReference>
<organism evidence="1 2">
    <name type="scientific">Effusibacillus consociatus</name>
    <dbReference type="NCBI Taxonomy" id="1117041"/>
    <lineage>
        <taxon>Bacteria</taxon>
        <taxon>Bacillati</taxon>
        <taxon>Bacillota</taxon>
        <taxon>Bacilli</taxon>
        <taxon>Bacillales</taxon>
        <taxon>Alicyclobacillaceae</taxon>
        <taxon>Effusibacillus</taxon>
    </lineage>
</organism>
<gene>
    <name evidence="1" type="ORF">ACFO8Q_05595</name>
</gene>
<dbReference type="NCBIfam" id="TIGR01687">
    <property type="entry name" value="moaD_arch"/>
    <property type="match status" value="1"/>
</dbReference>
<dbReference type="Gene3D" id="3.10.20.30">
    <property type="match status" value="1"/>
</dbReference>
<dbReference type="InterPro" id="IPR052045">
    <property type="entry name" value="Sulfur_Carrier/Prot_Modifier"/>
</dbReference>
<protein>
    <submittedName>
        <fullName evidence="1">Ubiquitin-like small modifier protein 1</fullName>
    </submittedName>
</protein>
<proteinExistence type="predicted"/>
<evidence type="ECO:0000313" key="2">
    <source>
        <dbReference type="Proteomes" id="UP001596002"/>
    </source>
</evidence>
<dbReference type="RefSeq" id="WP_380024734.1">
    <property type="nucleotide sequence ID" value="NZ_JBHSHC010000033.1"/>
</dbReference>
<dbReference type="InterPro" id="IPR003749">
    <property type="entry name" value="ThiS/MoaD-like"/>
</dbReference>
<dbReference type="Pfam" id="PF02597">
    <property type="entry name" value="ThiS"/>
    <property type="match status" value="1"/>
</dbReference>
<dbReference type="PANTHER" id="PTHR38031:SF1">
    <property type="entry name" value="SULFUR CARRIER PROTEIN CYSO"/>
    <property type="match status" value="1"/>
</dbReference>
<dbReference type="NCBIfam" id="NF041918">
    <property type="entry name" value="SAMP1"/>
    <property type="match status" value="1"/>
</dbReference>
<dbReference type="SUPFAM" id="SSF54285">
    <property type="entry name" value="MoaD/ThiS"/>
    <property type="match status" value="1"/>
</dbReference>
<dbReference type="InterPro" id="IPR010038">
    <property type="entry name" value="MoaD_arc-typ"/>
</dbReference>
<dbReference type="Proteomes" id="UP001596002">
    <property type="component" value="Unassembled WGS sequence"/>
</dbReference>
<sequence length="91" mass="9940">MVIKVFATFRQIAAGKEVTLDIQDGQTIRQLLFALIEKFPAFENELFDSEQRLLPHVHVFINGKNIIHGNGLDSVLSAADEVALIPPVGGG</sequence>
<dbReference type="EMBL" id="JBHSHC010000033">
    <property type="protein sequence ID" value="MFC4766840.1"/>
    <property type="molecule type" value="Genomic_DNA"/>
</dbReference>
<keyword evidence="2" id="KW-1185">Reference proteome</keyword>
<dbReference type="CDD" id="cd17505">
    <property type="entry name" value="Ubl_SAMP1_like"/>
    <property type="match status" value="1"/>
</dbReference>
<dbReference type="InterPro" id="IPR054834">
    <property type="entry name" value="SAMP1_3"/>
</dbReference>
<evidence type="ECO:0000313" key="1">
    <source>
        <dbReference type="EMBL" id="MFC4766840.1"/>
    </source>
</evidence>
<dbReference type="InterPro" id="IPR012675">
    <property type="entry name" value="Beta-grasp_dom_sf"/>
</dbReference>
<name>A0ABV9PYG6_9BACL</name>
<reference evidence="2" key="1">
    <citation type="journal article" date="2019" name="Int. J. Syst. Evol. Microbiol.">
        <title>The Global Catalogue of Microorganisms (GCM) 10K type strain sequencing project: providing services to taxonomists for standard genome sequencing and annotation.</title>
        <authorList>
            <consortium name="The Broad Institute Genomics Platform"/>
            <consortium name="The Broad Institute Genome Sequencing Center for Infectious Disease"/>
            <person name="Wu L."/>
            <person name="Ma J."/>
        </authorList>
    </citation>
    <scope>NUCLEOTIDE SEQUENCE [LARGE SCALE GENOMIC DNA]</scope>
    <source>
        <strain evidence="2">WYCCWR 12678</strain>
    </source>
</reference>
<accession>A0ABV9PYG6</accession>
<comment type="caution">
    <text evidence="1">The sequence shown here is derived from an EMBL/GenBank/DDBJ whole genome shotgun (WGS) entry which is preliminary data.</text>
</comment>